<reference evidence="1" key="1">
    <citation type="submission" date="2022-11" db="EMBL/GenBank/DDBJ databases">
        <title>Candidatus Alkanophaga archaea from heated hydrothermal vent sediment oxidize petroleum alkanes.</title>
        <authorList>
            <person name="Zehnle H."/>
            <person name="Laso-Perez R."/>
            <person name="Lipp J."/>
            <person name="Teske A."/>
            <person name="Wegener G."/>
        </authorList>
    </citation>
    <scope>NUCLEOTIDE SEQUENCE</scope>
    <source>
        <strain evidence="1">MCA70</strain>
    </source>
</reference>
<dbReference type="SUPFAM" id="SSF56935">
    <property type="entry name" value="Porins"/>
    <property type="match status" value="1"/>
</dbReference>
<organism evidence="1 2">
    <name type="scientific">Candidatus Thermodesulfobacterium syntrophicum</name>
    <dbReference type="NCBI Taxonomy" id="3060442"/>
    <lineage>
        <taxon>Bacteria</taxon>
        <taxon>Pseudomonadati</taxon>
        <taxon>Thermodesulfobacteriota</taxon>
        <taxon>Thermodesulfobacteria</taxon>
        <taxon>Thermodesulfobacteriales</taxon>
        <taxon>Thermodesulfobacteriaceae</taxon>
        <taxon>Thermodesulfobacterium</taxon>
    </lineage>
</organism>
<evidence type="ECO:0000313" key="1">
    <source>
        <dbReference type="EMBL" id="MDF2954383.1"/>
    </source>
</evidence>
<comment type="caution">
    <text evidence="1">The sequence shown here is derived from an EMBL/GenBank/DDBJ whole genome shotgun (WGS) entry which is preliminary data.</text>
</comment>
<name>A0AAE3P5G5_9BACT</name>
<dbReference type="Pfam" id="PF13557">
    <property type="entry name" value="Phenol_MetA_deg"/>
    <property type="match status" value="1"/>
</dbReference>
<gene>
    <name evidence="1" type="ORF">OD816_001628</name>
</gene>
<dbReference type="EMBL" id="JAPHEG010000012">
    <property type="protein sequence ID" value="MDF2954383.1"/>
    <property type="molecule type" value="Genomic_DNA"/>
</dbReference>
<proteinExistence type="predicted"/>
<evidence type="ECO:0000313" key="2">
    <source>
        <dbReference type="Proteomes" id="UP001144110"/>
    </source>
</evidence>
<dbReference type="InterPro" id="IPR025737">
    <property type="entry name" value="FApF"/>
</dbReference>
<sequence length="325" mass="36035">MRRFKKVLLLTILLMISVSLFGLSSGICEENKKPPTSEEAILQEKGGVLVPKGTLVIEPGFQYSHTSRTRIAISGFTILEAIVIGEIKTEDIKKDVFMGYLNFRYGLLDNLQLEAQIPYLYRRERYAEDSSNTEKTVTDSNIGDITFGASYQLLYEKGSIPDVVLNFKVKTNTGKDPYGIENDASGVPKELPTGNGHWGVSAGITLVKRSDPAVLFGSLAYFYNFERDVEDYGEMKPGSSIDFSIGMAYALNEKLSTYISYDQKIYSHTTQNGEDIAGTDFNVGMLYFGASYVTSPKSFLNFSVGVGLTNDAPDVTLEIRLPIRF</sequence>
<protein>
    <submittedName>
        <fullName evidence="1">Coiled-coil protein SlyX</fullName>
    </submittedName>
</protein>
<dbReference type="Proteomes" id="UP001144110">
    <property type="component" value="Unassembled WGS sequence"/>
</dbReference>
<dbReference type="AlphaFoldDB" id="A0AAE3P5G5"/>
<accession>A0AAE3P5G5</accession>